<comment type="caution">
    <text evidence="5">The sequence shown here is derived from an EMBL/GenBank/DDBJ whole genome shotgun (WGS) entry which is preliminary data.</text>
</comment>
<dbReference type="PROSITE" id="PS50043">
    <property type="entry name" value="HTH_LUXR_2"/>
    <property type="match status" value="1"/>
</dbReference>
<dbReference type="CDD" id="cd06170">
    <property type="entry name" value="LuxR_C_like"/>
    <property type="match status" value="1"/>
</dbReference>
<proteinExistence type="predicted"/>
<name>A0A645CA81_9ZZZZ</name>
<keyword evidence="3" id="KW-0804">Transcription</keyword>
<sequence length="255" mass="28579">MSRLTDDLRGYLALGKPAVKLWQDDLLSRVHTAPNEALLFEIVRAEAHELGFDHCAYGLRLALSVTKPKTVMFNDYPSCWQQRYVEGNYIAIDPTVCHGGKSVVPLVWDEQVFCGVRDFWEEARAYGLNYGWAQSSMNMDGIRGMLTLARCAEPLSETELKKNGYRMAWLTQVVHQCMGNLISTKMLPEATIKLSLREIVVLRWTAEGKTAGEISDIINITERTVNFHIAKAMEKLNCVNKTAATVRAALLGILG</sequence>
<feature type="domain" description="HTH luxR-type" evidence="4">
    <location>
        <begin position="187"/>
        <end position="252"/>
    </location>
</feature>
<keyword evidence="2" id="KW-0238">DNA-binding</keyword>
<dbReference type="GO" id="GO:0006355">
    <property type="term" value="P:regulation of DNA-templated transcription"/>
    <property type="evidence" value="ECO:0007669"/>
    <property type="project" value="InterPro"/>
</dbReference>
<dbReference type="Pfam" id="PF00196">
    <property type="entry name" value="GerE"/>
    <property type="match status" value="1"/>
</dbReference>
<dbReference type="InterPro" id="IPR005143">
    <property type="entry name" value="TF_LuxR_autoind-bd_dom"/>
</dbReference>
<dbReference type="PRINTS" id="PR00038">
    <property type="entry name" value="HTHLUXR"/>
</dbReference>
<evidence type="ECO:0000259" key="4">
    <source>
        <dbReference type="PROSITE" id="PS50043"/>
    </source>
</evidence>
<gene>
    <name evidence="5" type="primary">anoR</name>
    <name evidence="5" type="ORF">SDC9_120822</name>
</gene>
<dbReference type="InterPro" id="IPR000792">
    <property type="entry name" value="Tscrpt_reg_LuxR_C"/>
</dbReference>
<keyword evidence="1" id="KW-0805">Transcription regulation</keyword>
<evidence type="ECO:0000256" key="3">
    <source>
        <dbReference type="ARBA" id="ARBA00023163"/>
    </source>
</evidence>
<organism evidence="5">
    <name type="scientific">bioreactor metagenome</name>
    <dbReference type="NCBI Taxonomy" id="1076179"/>
    <lineage>
        <taxon>unclassified sequences</taxon>
        <taxon>metagenomes</taxon>
        <taxon>ecological metagenomes</taxon>
    </lineage>
</organism>
<dbReference type="SUPFAM" id="SSF46894">
    <property type="entry name" value="C-terminal effector domain of the bipartite response regulators"/>
    <property type="match status" value="1"/>
</dbReference>
<dbReference type="InterPro" id="IPR016032">
    <property type="entry name" value="Sig_transdc_resp-reg_C-effctor"/>
</dbReference>
<dbReference type="PANTHER" id="PTHR44688:SF25">
    <property type="entry name" value="HTH LUXR-TYPE DOMAIN-CONTAINING PROTEIN"/>
    <property type="match status" value="1"/>
</dbReference>
<evidence type="ECO:0000313" key="5">
    <source>
        <dbReference type="EMBL" id="MPM73837.1"/>
    </source>
</evidence>
<evidence type="ECO:0000256" key="1">
    <source>
        <dbReference type="ARBA" id="ARBA00023015"/>
    </source>
</evidence>
<dbReference type="AlphaFoldDB" id="A0A645CA81"/>
<dbReference type="Gene3D" id="3.30.450.80">
    <property type="entry name" value="Transcription factor LuxR-like, autoinducer-binding domain"/>
    <property type="match status" value="1"/>
</dbReference>
<dbReference type="PANTHER" id="PTHR44688">
    <property type="entry name" value="DNA-BINDING TRANSCRIPTIONAL ACTIVATOR DEVR_DOSR"/>
    <property type="match status" value="1"/>
</dbReference>
<dbReference type="Gene3D" id="1.10.10.10">
    <property type="entry name" value="Winged helix-like DNA-binding domain superfamily/Winged helix DNA-binding domain"/>
    <property type="match status" value="1"/>
</dbReference>
<dbReference type="Pfam" id="PF03472">
    <property type="entry name" value="Autoind_bind"/>
    <property type="match status" value="1"/>
</dbReference>
<dbReference type="GO" id="GO:0003677">
    <property type="term" value="F:DNA binding"/>
    <property type="evidence" value="ECO:0007669"/>
    <property type="project" value="UniProtKB-KW"/>
</dbReference>
<dbReference type="SUPFAM" id="SSF75516">
    <property type="entry name" value="Pheromone-binding domain of LuxR-like quorum-sensing transcription factors"/>
    <property type="match status" value="1"/>
</dbReference>
<evidence type="ECO:0000256" key="2">
    <source>
        <dbReference type="ARBA" id="ARBA00023125"/>
    </source>
</evidence>
<dbReference type="SMART" id="SM00421">
    <property type="entry name" value="HTH_LUXR"/>
    <property type="match status" value="1"/>
</dbReference>
<dbReference type="InterPro" id="IPR036693">
    <property type="entry name" value="TF_LuxR_autoind-bd_dom_sf"/>
</dbReference>
<protein>
    <submittedName>
        <fullName evidence="5">Transcriptional activator protein AnoR</fullName>
    </submittedName>
</protein>
<dbReference type="InterPro" id="IPR036388">
    <property type="entry name" value="WH-like_DNA-bd_sf"/>
</dbReference>
<reference evidence="5" key="1">
    <citation type="submission" date="2019-08" db="EMBL/GenBank/DDBJ databases">
        <authorList>
            <person name="Kucharzyk K."/>
            <person name="Murdoch R.W."/>
            <person name="Higgins S."/>
            <person name="Loffler F."/>
        </authorList>
    </citation>
    <scope>NUCLEOTIDE SEQUENCE</scope>
</reference>
<accession>A0A645CA81</accession>
<dbReference type="EMBL" id="VSSQ01025602">
    <property type="protein sequence ID" value="MPM73837.1"/>
    <property type="molecule type" value="Genomic_DNA"/>
</dbReference>